<name>A0A182Q951_9DIPT</name>
<keyword evidence="2" id="KW-1133">Transmembrane helix</keyword>
<dbReference type="EnsemblMetazoa" id="AFAF005520-RA">
    <property type="protein sequence ID" value="AFAF005520-PA"/>
    <property type="gene ID" value="AFAF005520"/>
</dbReference>
<keyword evidence="2" id="KW-0812">Transmembrane</keyword>
<dbReference type="VEuPathDB" id="VectorBase:AFAF005520"/>
<dbReference type="EMBL" id="AXCN02001393">
    <property type="status" value="NOT_ANNOTATED_CDS"/>
    <property type="molecule type" value="Genomic_DNA"/>
</dbReference>
<keyword evidence="4" id="KW-1185">Reference proteome</keyword>
<feature type="transmembrane region" description="Helical" evidence="2">
    <location>
        <begin position="135"/>
        <end position="158"/>
    </location>
</feature>
<organism evidence="3 4">
    <name type="scientific">Anopheles farauti</name>
    <dbReference type="NCBI Taxonomy" id="69004"/>
    <lineage>
        <taxon>Eukaryota</taxon>
        <taxon>Metazoa</taxon>
        <taxon>Ecdysozoa</taxon>
        <taxon>Arthropoda</taxon>
        <taxon>Hexapoda</taxon>
        <taxon>Insecta</taxon>
        <taxon>Pterygota</taxon>
        <taxon>Neoptera</taxon>
        <taxon>Endopterygota</taxon>
        <taxon>Diptera</taxon>
        <taxon>Nematocera</taxon>
        <taxon>Culicoidea</taxon>
        <taxon>Culicidae</taxon>
        <taxon>Anophelinae</taxon>
        <taxon>Anopheles</taxon>
    </lineage>
</organism>
<sequence>MFVRQKGAFRTYQRHLLHRSHDAGRARDRFGQRAGETARVEHGESRRRRSGGRRSLMVLLLALQVMIAGRGRTRRPVPVLLPLAVLTAGRRGGGGRTAEQRFRTTRSRPEIGGEQERTRPCTGRRRVEHRIVRTATATVFVIVVLVVVVIHVLFFLIVTGRVQVHAGSTGSELLTIAVLAVRNRQWPPTTNTFLHQARTNDFRPLLARPVPVRSSHRPGVAADDPPDGAVRSVADGERPCCPRRWGCVRCSAVVPAVDCPLVLLVLVLLVLLLLTLLAGRDGCGSGPVADEVAVSARLSTASSGSRVGDITPPITVPCSSFCALWMLLLLLLLVVVVDAVHADGGFEDTRTVSPSSARRLVLVVLVVVVADVSGP</sequence>
<feature type="transmembrane region" description="Helical" evidence="2">
    <location>
        <begin position="314"/>
        <end position="337"/>
    </location>
</feature>
<evidence type="ECO:0000313" key="4">
    <source>
        <dbReference type="Proteomes" id="UP000075886"/>
    </source>
</evidence>
<evidence type="ECO:0000256" key="2">
    <source>
        <dbReference type="SAM" id="Phobius"/>
    </source>
</evidence>
<evidence type="ECO:0000256" key="1">
    <source>
        <dbReference type="SAM" id="MobiDB-lite"/>
    </source>
</evidence>
<protein>
    <submittedName>
        <fullName evidence="3">Uncharacterized protein</fullName>
    </submittedName>
</protein>
<dbReference type="Proteomes" id="UP000075886">
    <property type="component" value="Unassembled WGS sequence"/>
</dbReference>
<proteinExistence type="predicted"/>
<feature type="transmembrane region" description="Helical" evidence="2">
    <location>
        <begin position="252"/>
        <end position="278"/>
    </location>
</feature>
<accession>A0A182Q951</accession>
<feature type="region of interest" description="Disordered" evidence="1">
    <location>
        <begin position="20"/>
        <end position="49"/>
    </location>
</feature>
<reference evidence="3" key="2">
    <citation type="submission" date="2020-05" db="UniProtKB">
        <authorList>
            <consortium name="EnsemblMetazoa"/>
        </authorList>
    </citation>
    <scope>IDENTIFICATION</scope>
    <source>
        <strain evidence="3">FAR1</strain>
    </source>
</reference>
<evidence type="ECO:0000313" key="3">
    <source>
        <dbReference type="EnsemblMetazoa" id="AFAF005520-PA"/>
    </source>
</evidence>
<reference evidence="4" key="1">
    <citation type="submission" date="2014-01" db="EMBL/GenBank/DDBJ databases">
        <title>The Genome Sequence of Anopheles farauti FAR1 (V2).</title>
        <authorList>
            <consortium name="The Broad Institute Genomics Platform"/>
            <person name="Neafsey D.E."/>
            <person name="Besansky N."/>
            <person name="Howell P."/>
            <person name="Walton C."/>
            <person name="Young S.K."/>
            <person name="Zeng Q."/>
            <person name="Gargeya S."/>
            <person name="Fitzgerald M."/>
            <person name="Haas B."/>
            <person name="Abouelleil A."/>
            <person name="Allen A.W."/>
            <person name="Alvarado L."/>
            <person name="Arachchi H.M."/>
            <person name="Berlin A.M."/>
            <person name="Chapman S.B."/>
            <person name="Gainer-Dewar J."/>
            <person name="Goldberg J."/>
            <person name="Griggs A."/>
            <person name="Gujja S."/>
            <person name="Hansen M."/>
            <person name="Howarth C."/>
            <person name="Imamovic A."/>
            <person name="Ireland A."/>
            <person name="Larimer J."/>
            <person name="McCowan C."/>
            <person name="Murphy C."/>
            <person name="Pearson M."/>
            <person name="Poon T.W."/>
            <person name="Priest M."/>
            <person name="Roberts A."/>
            <person name="Saif S."/>
            <person name="Shea T."/>
            <person name="Sisk P."/>
            <person name="Sykes S."/>
            <person name="Wortman J."/>
            <person name="Nusbaum C."/>
            <person name="Birren B."/>
        </authorList>
    </citation>
    <scope>NUCLEOTIDE SEQUENCE [LARGE SCALE GENOMIC DNA]</scope>
    <source>
        <strain evidence="4">FAR1</strain>
    </source>
</reference>
<feature type="compositionally biased region" description="Basic and acidic residues" evidence="1">
    <location>
        <begin position="20"/>
        <end position="44"/>
    </location>
</feature>
<dbReference type="AlphaFoldDB" id="A0A182Q951"/>
<keyword evidence="2" id="KW-0472">Membrane</keyword>